<dbReference type="GO" id="GO:0043022">
    <property type="term" value="F:ribosome binding"/>
    <property type="evidence" value="ECO:0007669"/>
    <property type="project" value="InterPro"/>
</dbReference>
<dbReference type="eggNOG" id="COG0806">
    <property type="taxonomic scope" value="Bacteria"/>
</dbReference>
<sequence length="180" mass="19665">MCSNLILMGVVGKPHGVRGLVRVRAYAENPQTLEQCGALQDDQGRKWFLSWRGADSVAELRDANGAPLADRDAAQALVNTRLYVPRAALPEPEEEEFYHADLIGMEAFENGLSLGRVVMVHDYGAGASLELSDGSLVPFTQVCVPEVHLKQRTITVVRPEEVSGEEGRGVGKRQKTEVQP</sequence>
<keyword evidence="4 5" id="KW-0143">Chaperone</keyword>
<dbReference type="Gene3D" id="2.40.30.60">
    <property type="entry name" value="RimM"/>
    <property type="match status" value="1"/>
</dbReference>
<feature type="domain" description="RimM N-terminal" evidence="7">
    <location>
        <begin position="8"/>
        <end position="87"/>
    </location>
</feature>
<proteinExistence type="inferred from homology"/>
<keyword evidence="1 5" id="KW-0963">Cytoplasm</keyword>
<evidence type="ECO:0000313" key="10">
    <source>
        <dbReference type="Proteomes" id="UP000093796"/>
    </source>
</evidence>
<dbReference type="GO" id="GO:0006364">
    <property type="term" value="P:rRNA processing"/>
    <property type="evidence" value="ECO:0007669"/>
    <property type="project" value="UniProtKB-UniRule"/>
</dbReference>
<dbReference type="GO" id="GO:0005840">
    <property type="term" value="C:ribosome"/>
    <property type="evidence" value="ECO:0007669"/>
    <property type="project" value="InterPro"/>
</dbReference>
<dbReference type="NCBIfam" id="TIGR02273">
    <property type="entry name" value="16S_RimM"/>
    <property type="match status" value="1"/>
</dbReference>
<dbReference type="RefSeq" id="WP_064775763.1">
    <property type="nucleotide sequence ID" value="NZ_LYUD01000001.1"/>
</dbReference>
<dbReference type="EMBL" id="LYUD01000001">
    <property type="protein sequence ID" value="OAZ76883.1"/>
    <property type="molecule type" value="Genomic_DNA"/>
</dbReference>
<dbReference type="Pfam" id="PF24986">
    <property type="entry name" value="PRC_RimM"/>
    <property type="match status" value="1"/>
</dbReference>
<dbReference type="PANTHER" id="PTHR33692">
    <property type="entry name" value="RIBOSOME MATURATION FACTOR RIMM"/>
    <property type="match status" value="1"/>
</dbReference>
<dbReference type="Pfam" id="PF01782">
    <property type="entry name" value="RimM"/>
    <property type="match status" value="1"/>
</dbReference>
<comment type="domain">
    <text evidence="5">The PRC barrel domain binds ribosomal protein uS19.</text>
</comment>
<comment type="subunit">
    <text evidence="5">Binds ribosomal protein uS19.</text>
</comment>
<dbReference type="Proteomes" id="UP000093796">
    <property type="component" value="Unassembled WGS sequence"/>
</dbReference>
<evidence type="ECO:0000256" key="1">
    <source>
        <dbReference type="ARBA" id="ARBA00022490"/>
    </source>
</evidence>
<comment type="subcellular location">
    <subcellularLocation>
        <location evidence="5">Cytoplasm</location>
    </subcellularLocation>
</comment>
<name>A0A1A0DNQ3_ACEPA</name>
<keyword evidence="2 5" id="KW-0690">Ribosome biogenesis</keyword>
<evidence type="ECO:0000259" key="7">
    <source>
        <dbReference type="Pfam" id="PF01782"/>
    </source>
</evidence>
<dbReference type="AlphaFoldDB" id="A0A1A0DNQ3"/>
<dbReference type="InterPro" id="IPR056792">
    <property type="entry name" value="PRC_RimM"/>
</dbReference>
<protein>
    <recommendedName>
        <fullName evidence="5">Ribosome maturation factor RimM</fullName>
    </recommendedName>
</protein>
<reference evidence="9 10" key="1">
    <citation type="submission" date="2016-05" db="EMBL/GenBank/DDBJ databases">
        <title>Genome sequencing of Acetobacter pasteurianus strain SRCM100623.</title>
        <authorList>
            <person name="Song Y.R."/>
        </authorList>
    </citation>
    <scope>NUCLEOTIDE SEQUENCE [LARGE SCALE GENOMIC DNA]</scope>
    <source>
        <strain evidence="9 10">SRCM100623</strain>
    </source>
</reference>
<dbReference type="PANTHER" id="PTHR33692:SF1">
    <property type="entry name" value="RIBOSOME MATURATION FACTOR RIMM"/>
    <property type="match status" value="1"/>
</dbReference>
<comment type="similarity">
    <text evidence="5">Belongs to the RimM family.</text>
</comment>
<evidence type="ECO:0000256" key="2">
    <source>
        <dbReference type="ARBA" id="ARBA00022517"/>
    </source>
</evidence>
<organism evidence="9 10">
    <name type="scientific">Acetobacter pasteurianus</name>
    <name type="common">Acetobacter turbidans</name>
    <dbReference type="NCBI Taxonomy" id="438"/>
    <lineage>
        <taxon>Bacteria</taxon>
        <taxon>Pseudomonadati</taxon>
        <taxon>Pseudomonadota</taxon>
        <taxon>Alphaproteobacteria</taxon>
        <taxon>Acetobacterales</taxon>
        <taxon>Acetobacteraceae</taxon>
        <taxon>Acetobacter</taxon>
    </lineage>
</organism>
<feature type="compositionally biased region" description="Basic and acidic residues" evidence="6">
    <location>
        <begin position="160"/>
        <end position="169"/>
    </location>
</feature>
<keyword evidence="3 5" id="KW-0698">rRNA processing</keyword>
<dbReference type="SUPFAM" id="SSF50447">
    <property type="entry name" value="Translation proteins"/>
    <property type="match status" value="1"/>
</dbReference>
<dbReference type="Gene3D" id="2.30.30.240">
    <property type="entry name" value="PRC-barrel domain"/>
    <property type="match status" value="1"/>
</dbReference>
<dbReference type="InterPro" id="IPR002676">
    <property type="entry name" value="RimM_N"/>
</dbReference>
<dbReference type="SUPFAM" id="SSF50346">
    <property type="entry name" value="PRC-barrel domain"/>
    <property type="match status" value="1"/>
</dbReference>
<evidence type="ECO:0000313" key="9">
    <source>
        <dbReference type="EMBL" id="OAZ76883.1"/>
    </source>
</evidence>
<evidence type="ECO:0000256" key="4">
    <source>
        <dbReference type="ARBA" id="ARBA00023186"/>
    </source>
</evidence>
<dbReference type="PATRIC" id="fig|438.15.peg.107"/>
<dbReference type="GO" id="GO:0005737">
    <property type="term" value="C:cytoplasm"/>
    <property type="evidence" value="ECO:0007669"/>
    <property type="project" value="UniProtKB-SubCell"/>
</dbReference>
<evidence type="ECO:0000256" key="5">
    <source>
        <dbReference type="HAMAP-Rule" id="MF_00014"/>
    </source>
</evidence>
<comment type="caution">
    <text evidence="9">The sequence shown here is derived from an EMBL/GenBank/DDBJ whole genome shotgun (WGS) entry which is preliminary data.</text>
</comment>
<dbReference type="InterPro" id="IPR011961">
    <property type="entry name" value="RimM"/>
</dbReference>
<evidence type="ECO:0000259" key="8">
    <source>
        <dbReference type="Pfam" id="PF24986"/>
    </source>
</evidence>
<dbReference type="HAMAP" id="MF_00014">
    <property type="entry name" value="Ribosome_mat_RimM"/>
    <property type="match status" value="1"/>
</dbReference>
<evidence type="ECO:0000256" key="6">
    <source>
        <dbReference type="SAM" id="MobiDB-lite"/>
    </source>
</evidence>
<feature type="domain" description="Ribosome maturation factor RimM PRC barrel" evidence="8">
    <location>
        <begin position="100"/>
        <end position="161"/>
    </location>
</feature>
<comment type="function">
    <text evidence="5">An accessory protein needed during the final step in the assembly of 30S ribosomal subunit, possibly for assembly of the head region. Essential for efficient processing of 16S rRNA. May be needed both before and after RbfA during the maturation of 16S rRNA. It has affinity for free ribosomal 30S subunits but not for 70S ribosomes.</text>
</comment>
<accession>A0A1A0DNQ3</accession>
<dbReference type="InterPro" id="IPR009000">
    <property type="entry name" value="Transl_B-barrel_sf"/>
</dbReference>
<dbReference type="GO" id="GO:0042274">
    <property type="term" value="P:ribosomal small subunit biogenesis"/>
    <property type="evidence" value="ECO:0007669"/>
    <property type="project" value="UniProtKB-UniRule"/>
</dbReference>
<feature type="region of interest" description="Disordered" evidence="6">
    <location>
        <begin position="160"/>
        <end position="180"/>
    </location>
</feature>
<dbReference type="InterPro" id="IPR011033">
    <property type="entry name" value="PRC_barrel-like_sf"/>
</dbReference>
<dbReference type="OrthoDB" id="9788191at2"/>
<gene>
    <name evidence="5" type="primary">rimM</name>
    <name evidence="9" type="ORF">SRCM100623_00109</name>
</gene>
<dbReference type="InterPro" id="IPR036976">
    <property type="entry name" value="RimM_N_sf"/>
</dbReference>
<evidence type="ECO:0000256" key="3">
    <source>
        <dbReference type="ARBA" id="ARBA00022552"/>
    </source>
</evidence>